<feature type="region of interest" description="Disordered" evidence="3">
    <location>
        <begin position="978"/>
        <end position="1014"/>
    </location>
</feature>
<accession>A0A1Y1VET3</accession>
<feature type="region of interest" description="Disordered" evidence="3">
    <location>
        <begin position="698"/>
        <end position="731"/>
    </location>
</feature>
<keyword evidence="4" id="KW-1133">Transmembrane helix</keyword>
<feature type="compositionally biased region" description="Pro residues" evidence="3">
    <location>
        <begin position="553"/>
        <end position="570"/>
    </location>
</feature>
<feature type="region of interest" description="Disordered" evidence="3">
    <location>
        <begin position="536"/>
        <end position="602"/>
    </location>
</feature>
<feature type="compositionally biased region" description="Low complexity" evidence="3">
    <location>
        <begin position="538"/>
        <end position="552"/>
    </location>
</feature>
<keyword evidence="4" id="KW-0472">Membrane</keyword>
<feature type="region of interest" description="Disordered" evidence="3">
    <location>
        <begin position="1132"/>
        <end position="1220"/>
    </location>
</feature>
<dbReference type="PROSITE" id="PS50002">
    <property type="entry name" value="SH3"/>
    <property type="match status" value="1"/>
</dbReference>
<dbReference type="EMBL" id="MCFH01000011">
    <property type="protein sequence ID" value="ORX54346.1"/>
    <property type="molecule type" value="Genomic_DNA"/>
</dbReference>
<evidence type="ECO:0000259" key="5">
    <source>
        <dbReference type="PROSITE" id="PS50002"/>
    </source>
</evidence>
<gene>
    <name evidence="6" type="ORF">BCR36DRAFT_348536</name>
</gene>
<reference evidence="6 7" key="1">
    <citation type="submission" date="2016-08" db="EMBL/GenBank/DDBJ databases">
        <title>Genomes of anaerobic fungi encode conserved fungal cellulosomes for biomass hydrolysis.</title>
        <authorList>
            <consortium name="DOE Joint Genome Institute"/>
            <person name="Haitjema C.H."/>
            <person name="Gilmore S.P."/>
            <person name="Henske J.K."/>
            <person name="Solomon K.V."/>
            <person name="De Groot R."/>
            <person name="Kuo A."/>
            <person name="Mondo S.J."/>
            <person name="Salamov A.A."/>
            <person name="Labutti K."/>
            <person name="Zhao Z."/>
            <person name="Chiniquy J."/>
            <person name="Barry K."/>
            <person name="Brewer H.M."/>
            <person name="Purvine S.O."/>
            <person name="Wright A.T."/>
            <person name="Boxma B."/>
            <person name="Van Alen T."/>
            <person name="Hackstein J.H."/>
            <person name="Baker S.E."/>
            <person name="Grigoriev I.V."/>
            <person name="O'Malley M.A."/>
        </authorList>
    </citation>
    <scope>NUCLEOTIDE SEQUENCE [LARGE SCALE GENOMIC DNA]</scope>
    <source>
        <strain evidence="7">finn</strain>
    </source>
</reference>
<dbReference type="SUPFAM" id="SSF50044">
    <property type="entry name" value="SH3-domain"/>
    <property type="match status" value="1"/>
</dbReference>
<evidence type="ECO:0000313" key="7">
    <source>
        <dbReference type="Proteomes" id="UP000193719"/>
    </source>
</evidence>
<evidence type="ECO:0000313" key="6">
    <source>
        <dbReference type="EMBL" id="ORX54346.1"/>
    </source>
</evidence>
<feature type="compositionally biased region" description="Polar residues" evidence="3">
    <location>
        <begin position="1149"/>
        <end position="1190"/>
    </location>
</feature>
<feature type="compositionally biased region" description="Basic and acidic residues" evidence="3">
    <location>
        <begin position="907"/>
        <end position="917"/>
    </location>
</feature>
<organism evidence="6 7">
    <name type="scientific">Piromyces finnis</name>
    <dbReference type="NCBI Taxonomy" id="1754191"/>
    <lineage>
        <taxon>Eukaryota</taxon>
        <taxon>Fungi</taxon>
        <taxon>Fungi incertae sedis</taxon>
        <taxon>Chytridiomycota</taxon>
        <taxon>Chytridiomycota incertae sedis</taxon>
        <taxon>Neocallimastigomycetes</taxon>
        <taxon>Neocallimastigales</taxon>
        <taxon>Neocallimastigaceae</taxon>
        <taxon>Piromyces</taxon>
    </lineage>
</organism>
<feature type="domain" description="SH3" evidence="5">
    <location>
        <begin position="1248"/>
        <end position="1309"/>
    </location>
</feature>
<proteinExistence type="predicted"/>
<dbReference type="SMART" id="SM00326">
    <property type="entry name" value="SH3"/>
    <property type="match status" value="1"/>
</dbReference>
<feature type="transmembrane region" description="Helical" evidence="4">
    <location>
        <begin position="126"/>
        <end position="147"/>
    </location>
</feature>
<dbReference type="Gene3D" id="2.30.30.40">
    <property type="entry name" value="SH3 Domains"/>
    <property type="match status" value="1"/>
</dbReference>
<name>A0A1Y1VET3_9FUNG</name>
<keyword evidence="7" id="KW-1185">Reference proteome</keyword>
<feature type="compositionally biased region" description="Basic and acidic residues" evidence="3">
    <location>
        <begin position="857"/>
        <end position="884"/>
    </location>
</feature>
<dbReference type="Proteomes" id="UP000193719">
    <property type="component" value="Unassembled WGS sequence"/>
</dbReference>
<keyword evidence="4" id="KW-0812">Transmembrane</keyword>
<feature type="region of interest" description="Disordered" evidence="3">
    <location>
        <begin position="375"/>
        <end position="394"/>
    </location>
</feature>
<comment type="caution">
    <text evidence="6">The sequence shown here is derived from an EMBL/GenBank/DDBJ whole genome shotgun (WGS) entry which is preliminary data.</text>
</comment>
<dbReference type="InterPro" id="IPR001452">
    <property type="entry name" value="SH3_domain"/>
</dbReference>
<evidence type="ECO:0000256" key="4">
    <source>
        <dbReference type="SAM" id="Phobius"/>
    </source>
</evidence>
<feature type="compositionally biased region" description="Basic and acidic residues" evidence="3">
    <location>
        <begin position="376"/>
        <end position="385"/>
    </location>
</feature>
<feature type="compositionally biased region" description="Polar residues" evidence="3">
    <location>
        <begin position="929"/>
        <end position="946"/>
    </location>
</feature>
<feature type="region of interest" description="Disordered" evidence="3">
    <location>
        <begin position="907"/>
        <end position="963"/>
    </location>
</feature>
<evidence type="ECO:0000256" key="3">
    <source>
        <dbReference type="SAM" id="MobiDB-lite"/>
    </source>
</evidence>
<feature type="compositionally biased region" description="Acidic residues" evidence="3">
    <location>
        <begin position="978"/>
        <end position="991"/>
    </location>
</feature>
<protein>
    <recommendedName>
        <fullName evidence="5">SH3 domain-containing protein</fullName>
    </recommendedName>
</protein>
<feature type="compositionally biased region" description="Low complexity" evidence="3">
    <location>
        <begin position="919"/>
        <end position="928"/>
    </location>
</feature>
<dbReference type="STRING" id="1754191.A0A1Y1VET3"/>
<dbReference type="OrthoDB" id="2014825at2759"/>
<evidence type="ECO:0000256" key="1">
    <source>
        <dbReference type="ARBA" id="ARBA00022443"/>
    </source>
</evidence>
<feature type="region of interest" description="Disordered" evidence="3">
    <location>
        <begin position="838"/>
        <end position="893"/>
    </location>
</feature>
<keyword evidence="1 2" id="KW-0728">SH3 domain</keyword>
<feature type="transmembrane region" description="Helical" evidence="4">
    <location>
        <begin position="159"/>
        <end position="180"/>
    </location>
</feature>
<evidence type="ECO:0000256" key="2">
    <source>
        <dbReference type="PROSITE-ProRule" id="PRU00192"/>
    </source>
</evidence>
<feature type="compositionally biased region" description="Polar residues" evidence="3">
    <location>
        <begin position="573"/>
        <end position="595"/>
    </location>
</feature>
<feature type="compositionally biased region" description="Polar residues" evidence="3">
    <location>
        <begin position="700"/>
        <end position="731"/>
    </location>
</feature>
<feature type="compositionally biased region" description="Polar residues" evidence="3">
    <location>
        <begin position="1205"/>
        <end position="1214"/>
    </location>
</feature>
<sequence>MDITNVTEVDISNVSGYNDSSYPRSSVNGSSVTLNNTNNNINIKNIPYKLNKNQEEKLDVDDNIVSDQISKIIRPTNLCKNLLYCTIASSVISYVLFIISLSLPKWQLKYNYFQLKEPIFTSALDFIYMIMIMIFTIISFISLLILLRVNRFYRKSYYIIYLCFGILVLLKLILEVIYLIKTDYHELGSSFWLFTISIILDLLSLISYLLLIRQYEKEIKSFRLNKQLEDFKKFGFDSRLTDSVTLSGSQSQSQISYSLNKSLPEKNIINYPPNQNTQRISIASFASQLHNVDNTNISANNSKSCIKNVQEGQNAINSNNIPTKIQNNGNLEKVLPNINKNITNSQNINNNNSNNNNINLSSNTKLNVNLHSNKNITKESSNKEDDNNDLQSSSRINESIAKYNKSMTDNSVDKNLIAVRPARDSSLIMNNSFSNNNSNFNNLLVPVKSSSENKRVSNGSFIINALQEENTSKSQILETFKPQTQESYLYQSDALIENADRNNSFTVNTMEPVHSNELESLHDIESFEEYPSIHQIHQTNSVPSSSAPSQPNSQPPPQQHNQLPKPPIPQRPKSYQQFNSIPYNESVNSKRSPTTIDDYIPLTNSLNTPSQIARESQRDSLLNQIFGTNNDNHSYASMTALPEKGKRETYQSFDQLPLEDQLPVADDLSLNKISKEEKNEISNESQSQMHHPKSYYIPNLHTNTNHDNNALDSLSYSQSNVNGNSSTHGTTNISKYSIKSLQLNNVPINNFDPTVNERINNITVNKYVNEEKERTKENNFDILASSSIAASDYNGKEKEYYQEPYYVNSSYYEKMPFYNKVEEYKETLEEKNSIVSSLSISSSSSSLPHFTPSLNESYKKNSMEGRTEHSLPTKLDSHHRHEDNLSEPPIDEDYLEEYYKTREYSEPKLQTEQEHHHSNSNSLHQSQNYSFSKQSFTSSPYENLQETSEKEDNHHNISKNYDNFNNINENMLNCEEDEEKDQYYQEDEDSIESYHHHHQRSVSTPSENEDEEQMEDHIPNINYEREEDDYENQKPPVTVVTIPPLSPFELPAIAIPFNQPDPREVGSFSPIVTTQPVLTTKTSSYKMNNHLSIPYNRNFLNDFSYNNSNKSNSSNNSISSNFNEQILNKRNQSSGGLTADDIYSPTYYPRNSQPYPSSHLPSQMNQYNSNNETSYTNQLIQQRQQKNKNNLSRKSIHSMTSSSSLHVNNKSYVDNSGLSNNGNISIHSNLNSNDTNSKTENNNITNYQTLYYYVCKQKYIPQNESEIELNIGDVVEIMQYFNDGWRVGKNKTTNCIGAFPQECLSMVSHSGESPDSNVSHKMEAQIEKLKDHKKMINYLEHKLQDPNLSETDRIMYKQHLDYTYLSLVEDSSI</sequence>
<feature type="region of interest" description="Disordered" evidence="3">
    <location>
        <begin position="343"/>
        <end position="362"/>
    </location>
</feature>
<reference evidence="6 7" key="2">
    <citation type="submission" date="2016-08" db="EMBL/GenBank/DDBJ databases">
        <title>Pervasive Adenine N6-methylation of Active Genes in Fungi.</title>
        <authorList>
            <consortium name="DOE Joint Genome Institute"/>
            <person name="Mondo S.J."/>
            <person name="Dannebaum R.O."/>
            <person name="Kuo R.C."/>
            <person name="Labutti K."/>
            <person name="Haridas S."/>
            <person name="Kuo A."/>
            <person name="Salamov A."/>
            <person name="Ahrendt S.R."/>
            <person name="Lipzen A."/>
            <person name="Sullivan W."/>
            <person name="Andreopoulos W.B."/>
            <person name="Clum A."/>
            <person name="Lindquist E."/>
            <person name="Daum C."/>
            <person name="Ramamoorthy G.K."/>
            <person name="Gryganskyi A."/>
            <person name="Culley D."/>
            <person name="Magnuson J.K."/>
            <person name="James T.Y."/>
            <person name="O'Malley M.A."/>
            <person name="Stajich J.E."/>
            <person name="Spatafora J.W."/>
            <person name="Visel A."/>
            <person name="Grigoriev I.V."/>
        </authorList>
    </citation>
    <scope>NUCLEOTIDE SEQUENCE [LARGE SCALE GENOMIC DNA]</scope>
    <source>
        <strain evidence="7">finn</strain>
    </source>
</reference>
<feature type="transmembrane region" description="Helical" evidence="4">
    <location>
        <begin position="81"/>
        <end position="106"/>
    </location>
</feature>
<dbReference type="InterPro" id="IPR036028">
    <property type="entry name" value="SH3-like_dom_sf"/>
</dbReference>
<feature type="compositionally biased region" description="Low complexity" evidence="3">
    <location>
        <begin position="838"/>
        <end position="847"/>
    </location>
</feature>